<dbReference type="OrthoDB" id="7809892at2759"/>
<gene>
    <name evidence="3" type="primary">LOC108075218</name>
</gene>
<dbReference type="InterPro" id="IPR036047">
    <property type="entry name" value="F-box-like_dom_sf"/>
</dbReference>
<sequence>MLTIIDLNDDCLLNILKYLSLSDHVNLSKSNSRFFEIIMDQSKAIYPTFHTNKPVLYYTKSAVQLFRVLNNNVRTLGVIQGHYHDQEELGNAVRDFRILSETRNKINFRSCWKELPGIDDMFRFSSLRSRGYLSVNIPSCLCYMEEFFRLIPNLRELRVSGFAKCSESVSVIARCFPQLDNLSIRGASLKNPSDFELISQIKNLTKLALNVGGQNSLAPLTKLTELRSLYLESMLSYISAREIIEIIENCRKLEFLYCYYIDHADQPHSSIANIFRAIKSSRDPSTQKPLELYSYLDPPLSDDNKQLIDNAYFVYRRL</sequence>
<dbReference type="Proteomes" id="UP001652661">
    <property type="component" value="Chromosome 3L"/>
</dbReference>
<proteinExistence type="predicted"/>
<feature type="domain" description="F-box" evidence="1">
    <location>
        <begin position="1"/>
        <end position="49"/>
    </location>
</feature>
<name>A0A6P4IKI3_DROKI</name>
<accession>A0A6P4IKI3</accession>
<evidence type="ECO:0000313" key="3">
    <source>
        <dbReference type="RefSeq" id="XP_017023048.1"/>
    </source>
</evidence>
<evidence type="ECO:0000313" key="2">
    <source>
        <dbReference type="Proteomes" id="UP001652661"/>
    </source>
</evidence>
<dbReference type="PROSITE" id="PS50181">
    <property type="entry name" value="FBOX"/>
    <property type="match status" value="1"/>
</dbReference>
<dbReference type="InterPro" id="IPR032675">
    <property type="entry name" value="LRR_dom_sf"/>
</dbReference>
<keyword evidence="2" id="KW-1185">Reference proteome</keyword>
<organism evidence="2 3">
    <name type="scientific">Drosophila kikkawai</name>
    <name type="common">Fruit fly</name>
    <dbReference type="NCBI Taxonomy" id="30033"/>
    <lineage>
        <taxon>Eukaryota</taxon>
        <taxon>Metazoa</taxon>
        <taxon>Ecdysozoa</taxon>
        <taxon>Arthropoda</taxon>
        <taxon>Hexapoda</taxon>
        <taxon>Insecta</taxon>
        <taxon>Pterygota</taxon>
        <taxon>Neoptera</taxon>
        <taxon>Endopterygota</taxon>
        <taxon>Diptera</taxon>
        <taxon>Brachycera</taxon>
        <taxon>Muscomorpha</taxon>
        <taxon>Ephydroidea</taxon>
        <taxon>Drosophilidae</taxon>
        <taxon>Drosophila</taxon>
        <taxon>Sophophora</taxon>
    </lineage>
</organism>
<reference evidence="3" key="1">
    <citation type="submission" date="2025-08" db="UniProtKB">
        <authorList>
            <consortium name="RefSeq"/>
        </authorList>
    </citation>
    <scope>IDENTIFICATION</scope>
    <source>
        <strain evidence="3">14028-0561.14</strain>
        <tissue evidence="3">Whole fly</tissue>
    </source>
</reference>
<dbReference type="SUPFAM" id="SSF52058">
    <property type="entry name" value="L domain-like"/>
    <property type="match status" value="1"/>
</dbReference>
<dbReference type="Pfam" id="PF00646">
    <property type="entry name" value="F-box"/>
    <property type="match status" value="1"/>
</dbReference>
<dbReference type="GeneID" id="108075218"/>
<dbReference type="Gene3D" id="3.80.10.10">
    <property type="entry name" value="Ribonuclease Inhibitor"/>
    <property type="match status" value="1"/>
</dbReference>
<dbReference type="AlphaFoldDB" id="A0A6P4IKI3"/>
<dbReference type="SUPFAM" id="SSF81383">
    <property type="entry name" value="F-box domain"/>
    <property type="match status" value="1"/>
</dbReference>
<protein>
    <recommendedName>
        <fullName evidence="1">F-box domain-containing protein</fullName>
    </recommendedName>
</protein>
<dbReference type="InterPro" id="IPR001810">
    <property type="entry name" value="F-box_dom"/>
</dbReference>
<evidence type="ECO:0000259" key="1">
    <source>
        <dbReference type="PROSITE" id="PS50181"/>
    </source>
</evidence>
<dbReference type="RefSeq" id="XP_017023048.1">
    <property type="nucleotide sequence ID" value="XM_017167559.3"/>
</dbReference>